<comment type="caution">
    <text evidence="1">The sequence shown here is derived from an EMBL/GenBank/DDBJ whole genome shotgun (WGS) entry which is preliminary data.</text>
</comment>
<name>A0A9D4LHW2_DREPO</name>
<dbReference type="Proteomes" id="UP000828390">
    <property type="component" value="Unassembled WGS sequence"/>
</dbReference>
<evidence type="ECO:0000313" key="1">
    <source>
        <dbReference type="EMBL" id="KAH3858261.1"/>
    </source>
</evidence>
<reference evidence="1" key="2">
    <citation type="submission" date="2020-11" db="EMBL/GenBank/DDBJ databases">
        <authorList>
            <person name="McCartney M.A."/>
            <person name="Auch B."/>
            <person name="Kono T."/>
            <person name="Mallez S."/>
            <person name="Becker A."/>
            <person name="Gohl D.M."/>
            <person name="Silverstein K.A.T."/>
            <person name="Koren S."/>
            <person name="Bechman K.B."/>
            <person name="Herman A."/>
            <person name="Abrahante J.E."/>
            <person name="Garbe J."/>
        </authorList>
    </citation>
    <scope>NUCLEOTIDE SEQUENCE</scope>
    <source>
        <strain evidence="1">Duluth1</strain>
        <tissue evidence="1">Whole animal</tissue>
    </source>
</reference>
<sequence length="63" mass="6937">MRQGNDVTLVVSFETHTTCYESDDYNPGHSTDFDKTSDALFPVLGVLGAKCLSARLWSLTVEP</sequence>
<reference evidence="1" key="1">
    <citation type="journal article" date="2019" name="bioRxiv">
        <title>The Genome of the Zebra Mussel, Dreissena polymorpha: A Resource for Invasive Species Research.</title>
        <authorList>
            <person name="McCartney M.A."/>
            <person name="Auch B."/>
            <person name="Kono T."/>
            <person name="Mallez S."/>
            <person name="Zhang Y."/>
            <person name="Obille A."/>
            <person name="Becker A."/>
            <person name="Abrahante J.E."/>
            <person name="Garbe J."/>
            <person name="Badalamenti J.P."/>
            <person name="Herman A."/>
            <person name="Mangelson H."/>
            <person name="Liachko I."/>
            <person name="Sullivan S."/>
            <person name="Sone E.D."/>
            <person name="Koren S."/>
            <person name="Silverstein K.A.T."/>
            <person name="Beckman K.B."/>
            <person name="Gohl D.M."/>
        </authorList>
    </citation>
    <scope>NUCLEOTIDE SEQUENCE</scope>
    <source>
        <strain evidence="1">Duluth1</strain>
        <tissue evidence="1">Whole animal</tissue>
    </source>
</reference>
<organism evidence="1 2">
    <name type="scientific">Dreissena polymorpha</name>
    <name type="common">Zebra mussel</name>
    <name type="synonym">Mytilus polymorpha</name>
    <dbReference type="NCBI Taxonomy" id="45954"/>
    <lineage>
        <taxon>Eukaryota</taxon>
        <taxon>Metazoa</taxon>
        <taxon>Spiralia</taxon>
        <taxon>Lophotrochozoa</taxon>
        <taxon>Mollusca</taxon>
        <taxon>Bivalvia</taxon>
        <taxon>Autobranchia</taxon>
        <taxon>Heteroconchia</taxon>
        <taxon>Euheterodonta</taxon>
        <taxon>Imparidentia</taxon>
        <taxon>Neoheterodontei</taxon>
        <taxon>Myida</taxon>
        <taxon>Dreissenoidea</taxon>
        <taxon>Dreissenidae</taxon>
        <taxon>Dreissena</taxon>
    </lineage>
</organism>
<keyword evidence="2" id="KW-1185">Reference proteome</keyword>
<gene>
    <name evidence="1" type="ORF">DPMN_100882</name>
</gene>
<dbReference type="EMBL" id="JAIWYP010000003">
    <property type="protein sequence ID" value="KAH3858261.1"/>
    <property type="molecule type" value="Genomic_DNA"/>
</dbReference>
<proteinExistence type="predicted"/>
<accession>A0A9D4LHW2</accession>
<dbReference type="AlphaFoldDB" id="A0A9D4LHW2"/>
<protein>
    <submittedName>
        <fullName evidence="1">Uncharacterized protein</fullName>
    </submittedName>
</protein>
<evidence type="ECO:0000313" key="2">
    <source>
        <dbReference type="Proteomes" id="UP000828390"/>
    </source>
</evidence>